<organism evidence="9 10">
    <name type="scientific">Thraustotheca clavata</name>
    <dbReference type="NCBI Taxonomy" id="74557"/>
    <lineage>
        <taxon>Eukaryota</taxon>
        <taxon>Sar</taxon>
        <taxon>Stramenopiles</taxon>
        <taxon>Oomycota</taxon>
        <taxon>Saprolegniomycetes</taxon>
        <taxon>Saprolegniales</taxon>
        <taxon>Achlyaceae</taxon>
        <taxon>Thraustotheca</taxon>
    </lineage>
</organism>
<keyword evidence="3" id="KW-0479">Metal-binding</keyword>
<dbReference type="PANTHER" id="PTHR23055:SF178">
    <property type="entry name" value="NEUROCALCIN HOMOLOG"/>
    <property type="match status" value="1"/>
</dbReference>
<evidence type="ECO:0000259" key="8">
    <source>
        <dbReference type="PROSITE" id="PS50222"/>
    </source>
</evidence>
<reference evidence="9 10" key="1">
    <citation type="journal article" date="2014" name="Genome Biol. Evol.">
        <title>The secreted proteins of Achlya hypogyna and Thraustotheca clavata identify the ancestral oomycete secretome and reveal gene acquisitions by horizontal gene transfer.</title>
        <authorList>
            <person name="Misner I."/>
            <person name="Blouin N."/>
            <person name="Leonard G."/>
            <person name="Richards T.A."/>
            <person name="Lane C.E."/>
        </authorList>
    </citation>
    <scope>NUCLEOTIDE SEQUENCE [LARGE SCALE GENOMIC DNA]</scope>
    <source>
        <strain evidence="9 10">ATCC 34112</strain>
    </source>
</reference>
<dbReference type="EMBL" id="JNBS01000235">
    <property type="protein sequence ID" value="OQS07497.1"/>
    <property type="molecule type" value="Genomic_DNA"/>
</dbReference>
<evidence type="ECO:0000256" key="7">
    <source>
        <dbReference type="SAM" id="MobiDB-lite"/>
    </source>
</evidence>
<keyword evidence="10" id="KW-1185">Reference proteome</keyword>
<keyword evidence="4" id="KW-0677">Repeat</keyword>
<evidence type="ECO:0000256" key="4">
    <source>
        <dbReference type="ARBA" id="ARBA00022737"/>
    </source>
</evidence>
<feature type="compositionally biased region" description="Low complexity" evidence="7">
    <location>
        <begin position="371"/>
        <end position="400"/>
    </location>
</feature>
<dbReference type="Proteomes" id="UP000243217">
    <property type="component" value="Unassembled WGS sequence"/>
</dbReference>
<dbReference type="InterPro" id="IPR028846">
    <property type="entry name" value="Recoverin"/>
</dbReference>
<comment type="caution">
    <text evidence="9">The sequence shown here is derived from an EMBL/GenBank/DDBJ whole genome shotgun (WGS) entry which is preliminary data.</text>
</comment>
<evidence type="ECO:0000256" key="2">
    <source>
        <dbReference type="ARBA" id="ARBA00022707"/>
    </source>
</evidence>
<dbReference type="SUPFAM" id="SSF47473">
    <property type="entry name" value="EF-hand"/>
    <property type="match status" value="1"/>
</dbReference>
<dbReference type="OrthoDB" id="191686at2759"/>
<dbReference type="STRING" id="74557.A0A1W0AAZ8"/>
<feature type="domain" description="EF-hand" evidence="8">
    <location>
        <begin position="104"/>
        <end position="139"/>
    </location>
</feature>
<feature type="domain" description="EF-hand" evidence="8">
    <location>
        <begin position="159"/>
        <end position="194"/>
    </location>
</feature>
<protein>
    <recommendedName>
        <fullName evidence="8">EF-hand domain-containing protein</fullName>
    </recommendedName>
</protein>
<dbReference type="InterPro" id="IPR002048">
    <property type="entry name" value="EF_hand_dom"/>
</dbReference>
<comment type="similarity">
    <text evidence="1">Belongs to the recoverin family.</text>
</comment>
<dbReference type="InterPro" id="IPR011992">
    <property type="entry name" value="EF-hand-dom_pair"/>
</dbReference>
<dbReference type="GO" id="GO:0005509">
    <property type="term" value="F:calcium ion binding"/>
    <property type="evidence" value="ECO:0007669"/>
    <property type="project" value="InterPro"/>
</dbReference>
<dbReference type="CDD" id="cd00051">
    <property type="entry name" value="EFh"/>
    <property type="match status" value="1"/>
</dbReference>
<keyword evidence="5" id="KW-0106">Calcium</keyword>
<name>A0A1W0AAZ8_9STRA</name>
<dbReference type="Gene3D" id="1.10.238.10">
    <property type="entry name" value="EF-hand"/>
    <property type="match status" value="1"/>
</dbReference>
<feature type="region of interest" description="Disordered" evidence="7">
    <location>
        <begin position="367"/>
        <end position="456"/>
    </location>
</feature>
<dbReference type="Pfam" id="PF13499">
    <property type="entry name" value="EF-hand_7"/>
    <property type="match status" value="1"/>
</dbReference>
<evidence type="ECO:0000256" key="1">
    <source>
        <dbReference type="ARBA" id="ARBA00006049"/>
    </source>
</evidence>
<keyword evidence="6" id="KW-0449">Lipoprotein</keyword>
<sequence>MSDNPATFLFSVEEAREITGLDLFSTEELFAIFEAELDEKQVLTRDKYNACFRLIVKKKYDQPPAEALRIKTVINRLFDSLASESDAIEFRALACGISVFSADPQDIKVQAAFKLYDTNGDGVISLEEMTNYFTAVFSVLFALDPMRQVAMGGIPSTDLAVMTAQQAFADADKDGNGELSFDEFKECIFRLILILIYMGCASSSLQHELKGLQEAEKANKEEILKLQDERRMLQYKISVMEDMVATAHLEAQEKSLIAAKSEERMKAMKWELVRQSLPNSPRQPISWELKEGSLRHASEIHRVNSPTLSTLKHEMKQVIEQPSSTIPIPKSIEQHDAVFDTVGTFSSKSTSRASSFEKKSKAEITEKPILSRMSSSSEMAVESSVPMTKKSSKSSMSSEMAQDRVHSIKFTKSATKNVVKNLRESKDEPESESDDMIKDLGDSDDLESNTSSVQRK</sequence>
<dbReference type="PANTHER" id="PTHR23055">
    <property type="entry name" value="CALCIUM BINDING PROTEINS"/>
    <property type="match status" value="1"/>
</dbReference>
<dbReference type="PROSITE" id="PS00018">
    <property type="entry name" value="EF_HAND_1"/>
    <property type="match status" value="2"/>
</dbReference>
<evidence type="ECO:0000313" key="10">
    <source>
        <dbReference type="Proteomes" id="UP000243217"/>
    </source>
</evidence>
<evidence type="ECO:0000256" key="6">
    <source>
        <dbReference type="ARBA" id="ARBA00023288"/>
    </source>
</evidence>
<keyword evidence="2" id="KW-0519">Myristate</keyword>
<evidence type="ECO:0000313" key="9">
    <source>
        <dbReference type="EMBL" id="OQS07497.1"/>
    </source>
</evidence>
<accession>A0A1W0AAZ8</accession>
<dbReference type="InterPro" id="IPR018247">
    <property type="entry name" value="EF_Hand_1_Ca_BS"/>
</dbReference>
<dbReference type="PROSITE" id="PS50222">
    <property type="entry name" value="EF_HAND_2"/>
    <property type="match status" value="2"/>
</dbReference>
<gene>
    <name evidence="9" type="ORF">THRCLA_12201</name>
</gene>
<dbReference type="AlphaFoldDB" id="A0A1W0AAZ8"/>
<dbReference type="SMART" id="SM00054">
    <property type="entry name" value="EFh"/>
    <property type="match status" value="2"/>
</dbReference>
<evidence type="ECO:0000256" key="3">
    <source>
        <dbReference type="ARBA" id="ARBA00022723"/>
    </source>
</evidence>
<proteinExistence type="inferred from homology"/>
<evidence type="ECO:0000256" key="5">
    <source>
        <dbReference type="ARBA" id="ARBA00022837"/>
    </source>
</evidence>